<dbReference type="PANTHER" id="PTHR45772">
    <property type="entry name" value="CONSERVED COMPONENT OF ABC TRANSPORTER FOR NATURAL AMINO ACIDS-RELATED"/>
    <property type="match status" value="1"/>
</dbReference>
<evidence type="ECO:0000256" key="2">
    <source>
        <dbReference type="ARBA" id="ARBA00022741"/>
    </source>
</evidence>
<evidence type="ECO:0000313" key="6">
    <source>
        <dbReference type="Proteomes" id="UP000315252"/>
    </source>
</evidence>
<dbReference type="SUPFAM" id="SSF52540">
    <property type="entry name" value="P-loop containing nucleoside triphosphate hydrolases"/>
    <property type="match status" value="1"/>
</dbReference>
<proteinExistence type="predicted"/>
<dbReference type="InterPro" id="IPR003593">
    <property type="entry name" value="AAA+_ATPase"/>
</dbReference>
<dbReference type="RefSeq" id="WP_142896715.1">
    <property type="nucleotide sequence ID" value="NZ_ML660055.1"/>
</dbReference>
<dbReference type="EMBL" id="VHSH01000004">
    <property type="protein sequence ID" value="TQV79538.1"/>
    <property type="molecule type" value="Genomic_DNA"/>
</dbReference>
<dbReference type="Proteomes" id="UP000315252">
    <property type="component" value="Unassembled WGS sequence"/>
</dbReference>
<dbReference type="AlphaFoldDB" id="A0A545TQP7"/>
<dbReference type="InterPro" id="IPR027417">
    <property type="entry name" value="P-loop_NTPase"/>
</dbReference>
<accession>A0A545TQP7</accession>
<protein>
    <submittedName>
        <fullName evidence="5">ABC transporter ATP-binding protein</fullName>
    </submittedName>
</protein>
<dbReference type="PANTHER" id="PTHR45772:SF9">
    <property type="entry name" value="CONSERVED COMPONENT OF ABC TRANSPORTER FOR NATURAL AMINO ACIDS"/>
    <property type="match status" value="1"/>
</dbReference>
<keyword evidence="3 5" id="KW-0067">ATP-binding</keyword>
<dbReference type="Gene3D" id="3.40.50.300">
    <property type="entry name" value="P-loop containing nucleotide triphosphate hydrolases"/>
    <property type="match status" value="1"/>
</dbReference>
<dbReference type="SMART" id="SM00382">
    <property type="entry name" value="AAA"/>
    <property type="match status" value="1"/>
</dbReference>
<dbReference type="InterPro" id="IPR051120">
    <property type="entry name" value="ABC_AA/LPS_Transport"/>
</dbReference>
<evidence type="ECO:0000256" key="3">
    <source>
        <dbReference type="ARBA" id="ARBA00022840"/>
    </source>
</evidence>
<gene>
    <name evidence="5" type="ORF">FKG95_12460</name>
</gene>
<sequence length="246" mass="27076">MLRAENLFKTFGAFQVTKGVSLEIPTGLRHAIIGPNGAGKTTLFNILAGELKPDEGRILIDGQDVTSFAPDRRARRGLSRSFQKNNLFLSGTVRDNLMVADIVARGYGSHFWTRLSDNRRAREKTSAVAEQVGLAELLDRGVSELSYGAQRQLEVGLALMPDPKVLLLDEPTSGMSPEETGRMLQLIDDLPRDLAVLLIEHDMDLVFSHADRITVLNYGEILMEGTPQEVRGSDIVQETYLGGKAQ</sequence>
<evidence type="ECO:0000259" key="4">
    <source>
        <dbReference type="PROSITE" id="PS50893"/>
    </source>
</evidence>
<organism evidence="5 6">
    <name type="scientific">Denitrobaculum tricleocarpae</name>
    <dbReference type="NCBI Taxonomy" id="2591009"/>
    <lineage>
        <taxon>Bacteria</taxon>
        <taxon>Pseudomonadati</taxon>
        <taxon>Pseudomonadota</taxon>
        <taxon>Alphaproteobacteria</taxon>
        <taxon>Rhodospirillales</taxon>
        <taxon>Rhodospirillaceae</taxon>
        <taxon>Denitrobaculum</taxon>
    </lineage>
</organism>
<evidence type="ECO:0000313" key="5">
    <source>
        <dbReference type="EMBL" id="TQV79538.1"/>
    </source>
</evidence>
<evidence type="ECO:0000256" key="1">
    <source>
        <dbReference type="ARBA" id="ARBA00022448"/>
    </source>
</evidence>
<feature type="domain" description="ABC transporter" evidence="4">
    <location>
        <begin position="2"/>
        <end position="243"/>
    </location>
</feature>
<dbReference type="GO" id="GO:0005886">
    <property type="term" value="C:plasma membrane"/>
    <property type="evidence" value="ECO:0007669"/>
    <property type="project" value="TreeGrafter"/>
</dbReference>
<dbReference type="PROSITE" id="PS50893">
    <property type="entry name" value="ABC_TRANSPORTER_2"/>
    <property type="match status" value="1"/>
</dbReference>
<dbReference type="CDD" id="cd03219">
    <property type="entry name" value="ABC_Mj1267_LivG_branched"/>
    <property type="match status" value="1"/>
</dbReference>
<dbReference type="Pfam" id="PF00005">
    <property type="entry name" value="ABC_tran"/>
    <property type="match status" value="1"/>
</dbReference>
<keyword evidence="6" id="KW-1185">Reference proteome</keyword>
<name>A0A545TQP7_9PROT</name>
<keyword evidence="2" id="KW-0547">Nucleotide-binding</keyword>
<dbReference type="GO" id="GO:0005524">
    <property type="term" value="F:ATP binding"/>
    <property type="evidence" value="ECO:0007669"/>
    <property type="project" value="UniProtKB-KW"/>
</dbReference>
<dbReference type="InterPro" id="IPR003439">
    <property type="entry name" value="ABC_transporter-like_ATP-bd"/>
</dbReference>
<reference evidence="5 6" key="1">
    <citation type="submission" date="2019-06" db="EMBL/GenBank/DDBJ databases">
        <title>Whole genome sequence for Rhodospirillaceae sp. R148.</title>
        <authorList>
            <person name="Wang G."/>
        </authorList>
    </citation>
    <scope>NUCLEOTIDE SEQUENCE [LARGE SCALE GENOMIC DNA]</scope>
    <source>
        <strain evidence="5 6">R148</strain>
    </source>
</reference>
<dbReference type="OrthoDB" id="9779872at2"/>
<dbReference type="GO" id="GO:0016887">
    <property type="term" value="F:ATP hydrolysis activity"/>
    <property type="evidence" value="ECO:0007669"/>
    <property type="project" value="InterPro"/>
</dbReference>
<comment type="caution">
    <text evidence="5">The sequence shown here is derived from an EMBL/GenBank/DDBJ whole genome shotgun (WGS) entry which is preliminary data.</text>
</comment>
<keyword evidence="1" id="KW-0813">Transport</keyword>